<evidence type="ECO:0000313" key="8">
    <source>
        <dbReference type="Proteomes" id="UP000651156"/>
    </source>
</evidence>
<keyword evidence="2" id="KW-0479">Metal-binding</keyword>
<dbReference type="PANTHER" id="PTHR34858">
    <property type="entry name" value="CYSO-CYSTEINE PEPTIDASE"/>
    <property type="match status" value="1"/>
</dbReference>
<keyword evidence="5" id="KW-0482">Metalloprotease</keyword>
<keyword evidence="4" id="KW-0862">Zinc</keyword>
<dbReference type="RefSeq" id="WP_193934660.1">
    <property type="nucleotide sequence ID" value="NZ_CAWPMZ010000133.1"/>
</dbReference>
<keyword evidence="8" id="KW-1185">Reference proteome</keyword>
<dbReference type="CDD" id="cd08070">
    <property type="entry name" value="MPN_like"/>
    <property type="match status" value="1"/>
</dbReference>
<evidence type="ECO:0000256" key="4">
    <source>
        <dbReference type="ARBA" id="ARBA00022833"/>
    </source>
</evidence>
<dbReference type="InterPro" id="IPR028090">
    <property type="entry name" value="JAB_dom_prok"/>
</dbReference>
<evidence type="ECO:0000256" key="3">
    <source>
        <dbReference type="ARBA" id="ARBA00022801"/>
    </source>
</evidence>
<dbReference type="Gene3D" id="3.40.140.10">
    <property type="entry name" value="Cytidine Deaminase, domain 2"/>
    <property type="match status" value="1"/>
</dbReference>
<evidence type="ECO:0000313" key="7">
    <source>
        <dbReference type="EMBL" id="MBE9193272.1"/>
    </source>
</evidence>
<name>A0ABR9UY91_9CHRO</name>
<dbReference type="EMBL" id="JADEWN010000084">
    <property type="protein sequence ID" value="MBE9193272.1"/>
    <property type="molecule type" value="Genomic_DNA"/>
</dbReference>
<dbReference type="InterPro" id="IPR051929">
    <property type="entry name" value="VirAsm_ModProt"/>
</dbReference>
<dbReference type="PANTHER" id="PTHR34858:SF1">
    <property type="entry name" value="CYSO-CYSTEINE PEPTIDASE"/>
    <property type="match status" value="1"/>
</dbReference>
<organism evidence="7 8">
    <name type="scientific">Gloeocapsopsis crepidinum LEGE 06123</name>
    <dbReference type="NCBI Taxonomy" id="588587"/>
    <lineage>
        <taxon>Bacteria</taxon>
        <taxon>Bacillati</taxon>
        <taxon>Cyanobacteriota</taxon>
        <taxon>Cyanophyceae</taxon>
        <taxon>Oscillatoriophycideae</taxon>
        <taxon>Chroococcales</taxon>
        <taxon>Chroococcaceae</taxon>
        <taxon>Gloeocapsopsis</taxon>
    </lineage>
</organism>
<evidence type="ECO:0000259" key="6">
    <source>
        <dbReference type="PROSITE" id="PS50249"/>
    </source>
</evidence>
<protein>
    <submittedName>
        <fullName evidence="7">M67 family metallopeptidase</fullName>
    </submittedName>
</protein>
<feature type="domain" description="MPN" evidence="6">
    <location>
        <begin position="3"/>
        <end position="148"/>
    </location>
</feature>
<dbReference type="InterPro" id="IPR000555">
    <property type="entry name" value="JAMM/MPN+_dom"/>
</dbReference>
<accession>A0ABR9UY91</accession>
<dbReference type="Proteomes" id="UP000651156">
    <property type="component" value="Unassembled WGS sequence"/>
</dbReference>
<evidence type="ECO:0000256" key="5">
    <source>
        <dbReference type="ARBA" id="ARBA00023049"/>
    </source>
</evidence>
<dbReference type="SUPFAM" id="SSF102712">
    <property type="entry name" value="JAB1/MPN domain"/>
    <property type="match status" value="1"/>
</dbReference>
<dbReference type="PROSITE" id="PS50249">
    <property type="entry name" value="MPN"/>
    <property type="match status" value="1"/>
</dbReference>
<evidence type="ECO:0000256" key="1">
    <source>
        <dbReference type="ARBA" id="ARBA00022670"/>
    </source>
</evidence>
<dbReference type="SMART" id="SM00232">
    <property type="entry name" value="JAB_MPN"/>
    <property type="match status" value="1"/>
</dbReference>
<evidence type="ECO:0000256" key="2">
    <source>
        <dbReference type="ARBA" id="ARBA00022723"/>
    </source>
</evidence>
<comment type="caution">
    <text evidence="7">The sequence shown here is derived from an EMBL/GenBank/DDBJ whole genome shotgun (WGS) entry which is preliminary data.</text>
</comment>
<dbReference type="InterPro" id="IPR037518">
    <property type="entry name" value="MPN"/>
</dbReference>
<proteinExistence type="predicted"/>
<dbReference type="Pfam" id="PF14464">
    <property type="entry name" value="Prok-JAB"/>
    <property type="match status" value="1"/>
</dbReference>
<keyword evidence="3" id="KW-0378">Hydrolase</keyword>
<sequence>MVLSISPPQLQAIRTHAESTYPEECCGLLLGKTVDDEKLVVEVIPTENTWNTEAPEWEDNSTNHGKIDRYAIAPQEMLKIQKAARDRHLDIIGIYHSHPNHPAIPSECDRIYAWQQYSYIIVSVVNGECDDVQNWSLDEHHQFHSENMIVAELV</sequence>
<reference evidence="7 8" key="1">
    <citation type="submission" date="2020-10" db="EMBL/GenBank/DDBJ databases">
        <authorList>
            <person name="Castelo-Branco R."/>
            <person name="Eusebio N."/>
            <person name="Adriana R."/>
            <person name="Vieira A."/>
            <person name="Brugerolle De Fraissinette N."/>
            <person name="Rezende De Castro R."/>
            <person name="Schneider M.P."/>
            <person name="Vasconcelos V."/>
            <person name="Leao P.N."/>
        </authorList>
    </citation>
    <scope>NUCLEOTIDE SEQUENCE [LARGE SCALE GENOMIC DNA]</scope>
    <source>
        <strain evidence="7 8">LEGE 06123</strain>
    </source>
</reference>
<keyword evidence="1" id="KW-0645">Protease</keyword>
<gene>
    <name evidence="7" type="ORF">IQ230_23585</name>
</gene>